<keyword evidence="5" id="KW-1185">Reference proteome</keyword>
<dbReference type="EMBL" id="JAXCLX010000002">
    <property type="protein sequence ID" value="MDY0872986.1"/>
    <property type="molecule type" value="Genomic_DNA"/>
</dbReference>
<feature type="domain" description="Smf/DprA SLOG" evidence="2">
    <location>
        <begin position="83"/>
        <end position="290"/>
    </location>
</feature>
<feature type="domain" description="DprA winged helix" evidence="3">
    <location>
        <begin position="316"/>
        <end position="370"/>
    </location>
</feature>
<dbReference type="NCBIfam" id="TIGR00732">
    <property type="entry name" value="dprA"/>
    <property type="match status" value="1"/>
</dbReference>
<dbReference type="InterPro" id="IPR036388">
    <property type="entry name" value="WH-like_DNA-bd_sf"/>
</dbReference>
<evidence type="ECO:0000259" key="2">
    <source>
        <dbReference type="Pfam" id="PF02481"/>
    </source>
</evidence>
<dbReference type="PANTHER" id="PTHR43022:SF1">
    <property type="entry name" value="PROTEIN SMF"/>
    <property type="match status" value="1"/>
</dbReference>
<dbReference type="Pfam" id="PF17782">
    <property type="entry name" value="WHD_DprA"/>
    <property type="match status" value="1"/>
</dbReference>
<sequence length="379" mass="40922">MEPTLRPLSDSERLDWLRLARSENVGPVTFRRLIDRFGSARRALERLPDLARKGGRRTYRPCPLDLAEEELARLTKMGGRALAWIEPDYPAPLRAVDDAPAILTLRGRVDLLTRPRQVALVGARNASANGRRFAHDLARELASAGVVVVSGLARGIDGAAHAGALAASGGTIAVLAGGVDVLYPPEHADLYDRMTRDGLIVAEMPPGTEPGARLFPRRNRIISGLSLGTVVVEAALKSGSLITARFANEQGREVMAVPGSPLDPRCRGTNRLIREGALLVEDAAQVLEAIDGIKSPNLTFFKNLNENAQNIESELENDAEDLRTVVLNLLGPSPVEVDELLRQCHCSAPVMGMVLLELDLAGRLERHPGNRVSLLAKVA</sequence>
<evidence type="ECO:0000256" key="1">
    <source>
        <dbReference type="ARBA" id="ARBA00006525"/>
    </source>
</evidence>
<dbReference type="SUPFAM" id="SSF102405">
    <property type="entry name" value="MCP/YpsA-like"/>
    <property type="match status" value="1"/>
</dbReference>
<protein>
    <submittedName>
        <fullName evidence="4">DNA-processing protein DprA</fullName>
    </submittedName>
</protein>
<proteinExistence type="inferred from homology"/>
<dbReference type="InterPro" id="IPR057666">
    <property type="entry name" value="DrpA_SLOG"/>
</dbReference>
<dbReference type="Pfam" id="PF21102">
    <property type="entry name" value="DprA_N"/>
    <property type="match status" value="1"/>
</dbReference>
<gene>
    <name evidence="4" type="primary">dprA</name>
    <name evidence="4" type="ORF">SMD31_13675</name>
</gene>
<organism evidence="4 5">
    <name type="scientific">Dongia rigui</name>
    <dbReference type="NCBI Taxonomy" id="940149"/>
    <lineage>
        <taxon>Bacteria</taxon>
        <taxon>Pseudomonadati</taxon>
        <taxon>Pseudomonadota</taxon>
        <taxon>Alphaproteobacteria</taxon>
        <taxon>Rhodospirillales</taxon>
        <taxon>Dongiaceae</taxon>
        <taxon>Dongia</taxon>
    </lineage>
</organism>
<evidence type="ECO:0000259" key="3">
    <source>
        <dbReference type="Pfam" id="PF17782"/>
    </source>
</evidence>
<dbReference type="PANTHER" id="PTHR43022">
    <property type="entry name" value="PROTEIN SMF"/>
    <property type="match status" value="1"/>
</dbReference>
<dbReference type="InterPro" id="IPR003488">
    <property type="entry name" value="DprA"/>
</dbReference>
<reference evidence="4 5" key="1">
    <citation type="journal article" date="2013" name="Antonie Van Leeuwenhoek">
        <title>Dongia rigui sp. nov., isolated from freshwater of a large wetland in Korea.</title>
        <authorList>
            <person name="Baik K.S."/>
            <person name="Hwang Y.M."/>
            <person name="Choi J.S."/>
            <person name="Kwon J."/>
            <person name="Seong C.N."/>
        </authorList>
    </citation>
    <scope>NUCLEOTIDE SEQUENCE [LARGE SCALE GENOMIC DNA]</scope>
    <source>
        <strain evidence="4 5">04SU4-P</strain>
    </source>
</reference>
<dbReference type="Gene3D" id="1.10.10.10">
    <property type="entry name" value="Winged helix-like DNA-binding domain superfamily/Winged helix DNA-binding domain"/>
    <property type="match status" value="1"/>
</dbReference>
<name>A0ABU5E2D8_9PROT</name>
<evidence type="ECO:0000313" key="5">
    <source>
        <dbReference type="Proteomes" id="UP001271769"/>
    </source>
</evidence>
<dbReference type="RefSeq" id="WP_320501454.1">
    <property type="nucleotide sequence ID" value="NZ_JAXCLX010000002.1"/>
</dbReference>
<evidence type="ECO:0000313" key="4">
    <source>
        <dbReference type="EMBL" id="MDY0872986.1"/>
    </source>
</evidence>
<dbReference type="InterPro" id="IPR041614">
    <property type="entry name" value="DprA_WH"/>
</dbReference>
<comment type="caution">
    <text evidence="4">The sequence shown here is derived from an EMBL/GenBank/DDBJ whole genome shotgun (WGS) entry which is preliminary data.</text>
</comment>
<dbReference type="Pfam" id="PF02481">
    <property type="entry name" value="DNA_processg_A"/>
    <property type="match status" value="1"/>
</dbReference>
<accession>A0ABU5E2D8</accession>
<comment type="similarity">
    <text evidence="1">Belongs to the DprA/Smf family.</text>
</comment>
<dbReference type="Gene3D" id="3.40.50.450">
    <property type="match status" value="1"/>
</dbReference>
<dbReference type="Proteomes" id="UP001271769">
    <property type="component" value="Unassembled WGS sequence"/>
</dbReference>